<dbReference type="Gene3D" id="3.40.50.720">
    <property type="entry name" value="NAD(P)-binding Rossmann-like Domain"/>
    <property type="match status" value="1"/>
</dbReference>
<comment type="caution">
    <text evidence="3">The sequence shown here is derived from an EMBL/GenBank/DDBJ whole genome shotgun (WGS) entry which is preliminary data.</text>
</comment>
<evidence type="ECO:0008006" key="5">
    <source>
        <dbReference type="Google" id="ProtNLM"/>
    </source>
</evidence>
<evidence type="ECO:0000313" key="3">
    <source>
        <dbReference type="EMBL" id="CAD0107987.1"/>
    </source>
</evidence>
<comment type="similarity">
    <text evidence="1">Belongs to the short-chain dehydrogenases/reductases (SDR) family.</text>
</comment>
<proteinExistence type="inferred from homology"/>
<dbReference type="Proteomes" id="UP000745764">
    <property type="component" value="Unassembled WGS sequence"/>
</dbReference>
<keyword evidence="2" id="KW-0560">Oxidoreductase</keyword>
<dbReference type="PANTHER" id="PTHR43669:SF4">
    <property type="entry name" value="SHORT-CHAIN DEHYDROGENASE"/>
    <property type="match status" value="1"/>
</dbReference>
<evidence type="ECO:0000313" key="4">
    <source>
        <dbReference type="Proteomes" id="UP000745764"/>
    </source>
</evidence>
<evidence type="ECO:0000256" key="1">
    <source>
        <dbReference type="ARBA" id="ARBA00006484"/>
    </source>
</evidence>
<dbReference type="OrthoDB" id="5336600at2759"/>
<gene>
    <name evidence="3" type="ORF">AWRI4620_LOCUS2242</name>
</gene>
<keyword evidence="4" id="KW-1185">Reference proteome</keyword>
<protein>
    <recommendedName>
        <fullName evidence="5">NAD(P)-binding protein</fullName>
    </recommendedName>
</protein>
<dbReference type="EMBL" id="CAINUL010000002">
    <property type="protein sequence ID" value="CAD0107987.1"/>
    <property type="molecule type" value="Genomic_DNA"/>
</dbReference>
<dbReference type="AlphaFoldDB" id="A0A9N8KHX9"/>
<evidence type="ECO:0000256" key="2">
    <source>
        <dbReference type="ARBA" id="ARBA00023002"/>
    </source>
</evidence>
<reference evidence="3" key="1">
    <citation type="submission" date="2020-06" db="EMBL/GenBank/DDBJ databases">
        <authorList>
            <person name="Onetto C."/>
        </authorList>
    </citation>
    <scope>NUCLEOTIDE SEQUENCE</scope>
</reference>
<sequence length="253" mass="27653">MTHKVLLFLGAGRKVGAASISHFKKHGYKIASVARSVKPEIEACSDDCLTADFSDPGVMEEVFEKVRKAVGTPNVVIYNPYAWSRGQEEGNPLSPSVEAFQSDFAINTASAYAAAKYAVQGFDSLPKEANKVFIYTGNNGNTAIMPQFLTLGMGKSAGWYIIQQSAATDRFKAANYRFYYVDERTPQGKATVPSGRAHAEFFLELAEMNDQGPILATFVRGKGYTRFAASEAARLPTLSVAEAVDFEWGSHEY</sequence>
<dbReference type="SUPFAM" id="SSF51735">
    <property type="entry name" value="NAD(P)-binding Rossmann-fold domains"/>
    <property type="match status" value="1"/>
</dbReference>
<accession>A0A9N8KHX9</accession>
<name>A0A9N8KHX9_9PEZI</name>
<dbReference type="GO" id="GO:0016491">
    <property type="term" value="F:oxidoreductase activity"/>
    <property type="evidence" value="ECO:0007669"/>
    <property type="project" value="UniProtKB-KW"/>
</dbReference>
<dbReference type="PANTHER" id="PTHR43669">
    <property type="entry name" value="5-KETO-D-GLUCONATE 5-REDUCTASE"/>
    <property type="match status" value="1"/>
</dbReference>
<organism evidence="3 4">
    <name type="scientific">Aureobasidium uvarum</name>
    <dbReference type="NCBI Taxonomy" id="2773716"/>
    <lineage>
        <taxon>Eukaryota</taxon>
        <taxon>Fungi</taxon>
        <taxon>Dikarya</taxon>
        <taxon>Ascomycota</taxon>
        <taxon>Pezizomycotina</taxon>
        <taxon>Dothideomycetes</taxon>
        <taxon>Dothideomycetidae</taxon>
        <taxon>Dothideales</taxon>
        <taxon>Saccotheciaceae</taxon>
        <taxon>Aureobasidium</taxon>
    </lineage>
</organism>
<dbReference type="InterPro" id="IPR036291">
    <property type="entry name" value="NAD(P)-bd_dom_sf"/>
</dbReference>